<proteinExistence type="predicted"/>
<evidence type="ECO:0000313" key="2">
    <source>
        <dbReference type="EMBL" id="MBB4106630.1"/>
    </source>
</evidence>
<accession>A0A7W6K7M8</accession>
<dbReference type="Proteomes" id="UP000532273">
    <property type="component" value="Unassembled WGS sequence"/>
</dbReference>
<dbReference type="EMBL" id="BMHZ01000002">
    <property type="protein sequence ID" value="GGH02822.1"/>
    <property type="molecule type" value="Genomic_DNA"/>
</dbReference>
<name>A0A7W6K7M8_9SPHI</name>
<dbReference type="Pfam" id="PF05069">
    <property type="entry name" value="Phage_tail_S"/>
    <property type="match status" value="1"/>
</dbReference>
<reference evidence="1" key="4">
    <citation type="submission" date="2024-05" db="EMBL/GenBank/DDBJ databases">
        <authorList>
            <person name="Sun Q."/>
            <person name="Zhou Y."/>
        </authorList>
    </citation>
    <scope>NUCLEOTIDE SEQUENCE</scope>
    <source>
        <strain evidence="1">CGMCC 1.15287</strain>
    </source>
</reference>
<reference evidence="1" key="1">
    <citation type="journal article" date="2014" name="Int. J. Syst. Evol. Microbiol.">
        <title>Complete genome of a new Firmicutes species belonging to the dominant human colonic microbiota ('Ruminococcus bicirculans') reveals two chromosomes and a selective capacity to utilize plant glucans.</title>
        <authorList>
            <consortium name="NISC Comparative Sequencing Program"/>
            <person name="Wegmann U."/>
            <person name="Louis P."/>
            <person name="Goesmann A."/>
            <person name="Henrissat B."/>
            <person name="Duncan S.H."/>
            <person name="Flint H.J."/>
        </authorList>
    </citation>
    <scope>NUCLEOTIDE SEQUENCE</scope>
    <source>
        <strain evidence="1">CGMCC 1.15287</strain>
    </source>
</reference>
<comment type="caution">
    <text evidence="2">The sequence shown here is derived from an EMBL/GenBank/DDBJ whole genome shotgun (WGS) entry which is preliminary data.</text>
</comment>
<evidence type="ECO:0000313" key="4">
    <source>
        <dbReference type="Proteomes" id="UP000642938"/>
    </source>
</evidence>
<reference evidence="2 3" key="3">
    <citation type="submission" date="2020-08" db="EMBL/GenBank/DDBJ databases">
        <title>Genomic Encyclopedia of Type Strains, Phase IV (KMG-IV): sequencing the most valuable type-strain genomes for metagenomic binning, comparative biology and taxonomic classification.</title>
        <authorList>
            <person name="Goeker M."/>
        </authorList>
    </citation>
    <scope>NUCLEOTIDE SEQUENCE [LARGE SCALE GENOMIC DNA]</scope>
    <source>
        <strain evidence="2 3">DSM 100774</strain>
    </source>
</reference>
<dbReference type="EMBL" id="JACIEF010000001">
    <property type="protein sequence ID" value="MBB4106630.1"/>
    <property type="molecule type" value="Genomic_DNA"/>
</dbReference>
<protein>
    <submittedName>
        <fullName evidence="2">Phage gpG-like protein</fullName>
    </submittedName>
</protein>
<dbReference type="InterPro" id="IPR006522">
    <property type="entry name" value="Phage_virion_morphogenesis"/>
</dbReference>
<gene>
    <name evidence="1" type="ORF">GCM10007422_17500</name>
    <name evidence="2" type="ORF">GGQ60_000590</name>
</gene>
<keyword evidence="4" id="KW-1185">Reference proteome</keyword>
<reference evidence="4" key="2">
    <citation type="journal article" date="2019" name="Int. J. Syst. Evol. Microbiol.">
        <title>The Global Catalogue of Microorganisms (GCM) 10K type strain sequencing project: providing services to taxonomists for standard genome sequencing and annotation.</title>
        <authorList>
            <consortium name="The Broad Institute Genomics Platform"/>
            <consortium name="The Broad Institute Genome Sequencing Center for Infectious Disease"/>
            <person name="Wu L."/>
            <person name="Ma J."/>
        </authorList>
    </citation>
    <scope>NUCLEOTIDE SEQUENCE [LARGE SCALE GENOMIC DNA]</scope>
    <source>
        <strain evidence="4">CGMCC 1.15287</strain>
    </source>
</reference>
<dbReference type="Proteomes" id="UP000642938">
    <property type="component" value="Unassembled WGS sequence"/>
</dbReference>
<dbReference type="AlphaFoldDB" id="A0A7W6K7M8"/>
<sequence length="168" mass="19339">MTNAKQWFRDFEKFIDLDAPKVIGETAFEYFRGSFRRKAFNKVPWPLAKRKKKKGSLMVTSGLLQGSIQIEYTQPRGVRIRAGGSRVPYAAVHNNGGIITRNARSETFIRNRKKRGFGKGRFARGTTPGKGMSFKSYSFRMPKRQFVGPAEEMNDLIRLRLKVLFNNR</sequence>
<dbReference type="RefSeq" id="WP_183759879.1">
    <property type="nucleotide sequence ID" value="NZ_BMHZ01000002.1"/>
</dbReference>
<evidence type="ECO:0000313" key="1">
    <source>
        <dbReference type="EMBL" id="GGH02822.1"/>
    </source>
</evidence>
<organism evidence="2 3">
    <name type="scientific">Pedobacter zeae</name>
    <dbReference type="NCBI Taxonomy" id="1737356"/>
    <lineage>
        <taxon>Bacteria</taxon>
        <taxon>Pseudomonadati</taxon>
        <taxon>Bacteroidota</taxon>
        <taxon>Sphingobacteriia</taxon>
        <taxon>Sphingobacteriales</taxon>
        <taxon>Sphingobacteriaceae</taxon>
        <taxon>Pedobacter</taxon>
    </lineage>
</organism>
<evidence type="ECO:0000313" key="3">
    <source>
        <dbReference type="Proteomes" id="UP000532273"/>
    </source>
</evidence>